<evidence type="ECO:0000256" key="1">
    <source>
        <dbReference type="ARBA" id="ARBA00004604"/>
    </source>
</evidence>
<sequence>MGKKRSQKRQKTENAADTLQPLGSKAALLDDSAKDDEERRLESALFGVPYVPGRKKDEHVLLLSDNEDDEHNDLAGGNELQALMDSDLFFVDDVDPSAAQDRPELDIDFEGLPAGDALPSSEDEDEHSDTSDRGPKHPDSDEEMETPENIASTSTFPPSKARKAPAWVDKDDSIVQVSLTENRRLRKLRDAPSDDVVGGRDYERRLRRQFEKINPTPDWAANARKQLHPTKSKRRRPSVSSVTDESEEEDFNALLTSTGGILGRPKAKALPKGTLSIERLRDANISTRSEGAIKSVQFHPSPRLSVMLTAGEDRRLKLFNIDGHTNPHLQTVHIPDLPIASAIFHPSGSSVLLTGQRPFYYTYDLQSGSAQRSPRGLWGTTFNGPNLNEGSMETCAFDPSGDVLAVAGRRGYVHLVDWKSGAGQVVGSVKMNSTVKSIWWTNGRNGKSELMSLGEDAEVYVWDVGERRCVKRWKDEGGYGSNIIAGDQSGRYLGIGSRHGLVNVYGSDISSSGGSDRPKPLKTLENLTTSITSLRFNHDSQLLAMASNAKKDQMRMVHLPSLTAFSNWPTSGTPLGHVTSIDFSTGSEYVAIGNTRGRVLLYQLRDFVQS</sequence>
<evidence type="ECO:0000256" key="3">
    <source>
        <dbReference type="ARBA" id="ARBA00022574"/>
    </source>
</evidence>
<dbReference type="EMBL" id="OZ037944">
    <property type="protein sequence ID" value="CAL1696799.1"/>
    <property type="molecule type" value="Genomic_DNA"/>
</dbReference>
<feature type="compositionally biased region" description="Basic residues" evidence="7">
    <location>
        <begin position="225"/>
        <end position="237"/>
    </location>
</feature>
<feature type="compositionally biased region" description="Basic and acidic residues" evidence="7">
    <location>
        <begin position="128"/>
        <end position="139"/>
    </location>
</feature>
<keyword evidence="9" id="KW-1185">Reference proteome</keyword>
<dbReference type="SUPFAM" id="SSF50978">
    <property type="entry name" value="WD40 repeat-like"/>
    <property type="match status" value="1"/>
</dbReference>
<reference evidence="9" key="1">
    <citation type="submission" date="2024-04" db="EMBL/GenBank/DDBJ databases">
        <authorList>
            <person name="Shaw F."/>
            <person name="Minotto A."/>
        </authorList>
    </citation>
    <scope>NUCLEOTIDE SEQUENCE [LARGE SCALE GENOMIC DNA]</scope>
</reference>
<evidence type="ECO:0008006" key="10">
    <source>
        <dbReference type="Google" id="ProtNLM"/>
    </source>
</evidence>
<dbReference type="PANTHER" id="PTHR18359">
    <property type="entry name" value="WD-REPEAT PROTEIN-RELATED"/>
    <property type="match status" value="1"/>
</dbReference>
<evidence type="ECO:0000313" key="9">
    <source>
        <dbReference type="Proteomes" id="UP001497453"/>
    </source>
</evidence>
<evidence type="ECO:0000256" key="2">
    <source>
        <dbReference type="ARBA" id="ARBA00022552"/>
    </source>
</evidence>
<evidence type="ECO:0000256" key="5">
    <source>
        <dbReference type="ARBA" id="ARBA00023242"/>
    </source>
</evidence>
<keyword evidence="3" id="KW-0853">WD repeat</keyword>
<gene>
    <name evidence="8" type="ORF">GFSPODELE1_LOCUS1345</name>
</gene>
<keyword evidence="5" id="KW-0539">Nucleus</keyword>
<keyword evidence="2" id="KW-0698">rRNA processing</keyword>
<protein>
    <recommendedName>
        <fullName evidence="10">WD40 repeat-like protein</fullName>
    </recommendedName>
</protein>
<dbReference type="InterPro" id="IPR001680">
    <property type="entry name" value="WD40_rpt"/>
</dbReference>
<evidence type="ECO:0000256" key="4">
    <source>
        <dbReference type="ARBA" id="ARBA00022737"/>
    </source>
</evidence>
<dbReference type="InterPro" id="IPR015943">
    <property type="entry name" value="WD40/YVTN_repeat-like_dom_sf"/>
</dbReference>
<feature type="region of interest" description="Disordered" evidence="7">
    <location>
        <begin position="215"/>
        <end position="250"/>
    </location>
</feature>
<evidence type="ECO:0000256" key="7">
    <source>
        <dbReference type="SAM" id="MobiDB-lite"/>
    </source>
</evidence>
<dbReference type="SMART" id="SM00320">
    <property type="entry name" value="WD40"/>
    <property type="match status" value="5"/>
</dbReference>
<keyword evidence="4" id="KW-0677">Repeat</keyword>
<proteinExistence type="inferred from homology"/>
<dbReference type="Proteomes" id="UP001497453">
    <property type="component" value="Chromosome 1"/>
</dbReference>
<dbReference type="PANTHER" id="PTHR18359:SF0">
    <property type="entry name" value="U3 SMALL NUCLEOLAR RNA-ASSOCIATED PROTEIN 18 HOMOLOG"/>
    <property type="match status" value="1"/>
</dbReference>
<feature type="region of interest" description="Disordered" evidence="7">
    <location>
        <begin position="94"/>
        <end position="167"/>
    </location>
</feature>
<name>A0ABP1CPW7_9APHY</name>
<evidence type="ECO:0000256" key="6">
    <source>
        <dbReference type="ARBA" id="ARBA00025767"/>
    </source>
</evidence>
<accession>A0ABP1CPW7</accession>
<comment type="similarity">
    <text evidence="6">Belongs to the WD repeat UTP18 family.</text>
</comment>
<comment type="subcellular location">
    <subcellularLocation>
        <location evidence="1">Nucleus</location>
        <location evidence="1">Nucleolus</location>
    </subcellularLocation>
</comment>
<feature type="region of interest" description="Disordered" evidence="7">
    <location>
        <begin position="1"/>
        <end position="35"/>
    </location>
</feature>
<dbReference type="InterPro" id="IPR045161">
    <property type="entry name" value="Utp18"/>
</dbReference>
<organism evidence="8 9">
    <name type="scientific">Somion occarium</name>
    <dbReference type="NCBI Taxonomy" id="3059160"/>
    <lineage>
        <taxon>Eukaryota</taxon>
        <taxon>Fungi</taxon>
        <taxon>Dikarya</taxon>
        <taxon>Basidiomycota</taxon>
        <taxon>Agaricomycotina</taxon>
        <taxon>Agaricomycetes</taxon>
        <taxon>Polyporales</taxon>
        <taxon>Cerrenaceae</taxon>
        <taxon>Somion</taxon>
    </lineage>
</organism>
<evidence type="ECO:0000313" key="8">
    <source>
        <dbReference type="EMBL" id="CAL1696799.1"/>
    </source>
</evidence>
<dbReference type="InterPro" id="IPR036322">
    <property type="entry name" value="WD40_repeat_dom_sf"/>
</dbReference>
<dbReference type="Gene3D" id="2.130.10.10">
    <property type="entry name" value="YVTN repeat-like/Quinoprotein amine dehydrogenase"/>
    <property type="match status" value="1"/>
</dbReference>